<feature type="transmembrane region" description="Helical" evidence="2">
    <location>
        <begin position="7"/>
        <end position="27"/>
    </location>
</feature>
<keyword evidence="6" id="KW-1185">Reference proteome</keyword>
<accession>A0A316DY89</accession>
<dbReference type="OrthoDB" id="662756at2"/>
<evidence type="ECO:0000259" key="3">
    <source>
        <dbReference type="Pfam" id="PF02563"/>
    </source>
</evidence>
<keyword evidence="2" id="KW-0472">Membrane</keyword>
<dbReference type="PANTHER" id="PTHR33619:SF3">
    <property type="entry name" value="POLYSACCHARIDE EXPORT PROTEIN GFCE-RELATED"/>
    <property type="match status" value="1"/>
</dbReference>
<dbReference type="RefSeq" id="WP_109744156.1">
    <property type="nucleotide sequence ID" value="NZ_QGGO01000020.1"/>
</dbReference>
<dbReference type="AlphaFoldDB" id="A0A316DY89"/>
<keyword evidence="1" id="KW-0732">Signal</keyword>
<dbReference type="PANTHER" id="PTHR33619">
    <property type="entry name" value="POLYSACCHARIDE EXPORT PROTEIN GFCE-RELATED"/>
    <property type="match status" value="1"/>
</dbReference>
<evidence type="ECO:0000313" key="5">
    <source>
        <dbReference type="EMBL" id="PWK22398.1"/>
    </source>
</evidence>
<evidence type="ECO:0000256" key="2">
    <source>
        <dbReference type="SAM" id="Phobius"/>
    </source>
</evidence>
<keyword evidence="2" id="KW-0812">Transmembrane</keyword>
<feature type="domain" description="Polysaccharide export protein N-terminal" evidence="3">
    <location>
        <begin position="58"/>
        <end position="154"/>
    </location>
</feature>
<dbReference type="Proteomes" id="UP000245489">
    <property type="component" value="Unassembled WGS sequence"/>
</dbReference>
<dbReference type="InterPro" id="IPR003715">
    <property type="entry name" value="Poly_export_N"/>
</dbReference>
<dbReference type="GO" id="GO:0015159">
    <property type="term" value="F:polysaccharide transmembrane transporter activity"/>
    <property type="evidence" value="ECO:0007669"/>
    <property type="project" value="InterPro"/>
</dbReference>
<feature type="domain" description="Soluble ligand binding" evidence="4">
    <location>
        <begin position="159"/>
        <end position="210"/>
    </location>
</feature>
<dbReference type="Gene3D" id="3.10.560.10">
    <property type="entry name" value="Outer membrane lipoprotein wza domain like"/>
    <property type="match status" value="1"/>
</dbReference>
<organism evidence="5 6">
    <name type="scientific">Arcicella aurantiaca</name>
    <dbReference type="NCBI Taxonomy" id="591202"/>
    <lineage>
        <taxon>Bacteria</taxon>
        <taxon>Pseudomonadati</taxon>
        <taxon>Bacteroidota</taxon>
        <taxon>Cytophagia</taxon>
        <taxon>Cytophagales</taxon>
        <taxon>Flectobacillaceae</taxon>
        <taxon>Arcicella</taxon>
    </lineage>
</organism>
<comment type="caution">
    <text evidence="5">The sequence shown here is derived from an EMBL/GenBank/DDBJ whole genome shotgun (WGS) entry which is preliminary data.</text>
</comment>
<evidence type="ECO:0000313" key="6">
    <source>
        <dbReference type="Proteomes" id="UP000245489"/>
    </source>
</evidence>
<dbReference type="InterPro" id="IPR049712">
    <property type="entry name" value="Poly_export"/>
</dbReference>
<evidence type="ECO:0000256" key="1">
    <source>
        <dbReference type="ARBA" id="ARBA00022729"/>
    </source>
</evidence>
<dbReference type="EMBL" id="QGGO01000020">
    <property type="protein sequence ID" value="PWK22398.1"/>
    <property type="molecule type" value="Genomic_DNA"/>
</dbReference>
<sequence>MYNKDSSILSAYLFKYVYIFILSSPLLTSCVSTKQITYFQGDTTNVVQLPYLAPTISKIRNGDILAITVSSLNKESNDILNFPNINGLTMTSFPGLTSGQKEQPLGVIVDEKGFVELAFVGKIKIIDLTLEQAADIIRTEINKYLKEPSVNVRFLNHKFSVLGEVNKPAVYNLLDDNTTLPEALSMAGDITIYGQKQRVVVIREKNGQREMTHLNLLSREIFNSPYYYIQTGDLIYVEPSSAKATHNDRAIQLIPIISGITTTLILLLTFFKK</sequence>
<feature type="transmembrane region" description="Helical" evidence="2">
    <location>
        <begin position="250"/>
        <end position="271"/>
    </location>
</feature>
<evidence type="ECO:0000259" key="4">
    <source>
        <dbReference type="Pfam" id="PF10531"/>
    </source>
</evidence>
<keyword evidence="2" id="KW-1133">Transmembrane helix</keyword>
<dbReference type="InterPro" id="IPR019554">
    <property type="entry name" value="Soluble_ligand-bd"/>
</dbReference>
<protein>
    <submittedName>
        <fullName evidence="5">Polysaccharide export outer membrane protein</fullName>
    </submittedName>
</protein>
<reference evidence="5 6" key="1">
    <citation type="submission" date="2018-05" db="EMBL/GenBank/DDBJ databases">
        <title>Genomic Encyclopedia of Archaeal and Bacterial Type Strains, Phase II (KMG-II): from individual species to whole genera.</title>
        <authorList>
            <person name="Goeker M."/>
        </authorList>
    </citation>
    <scope>NUCLEOTIDE SEQUENCE [LARGE SCALE GENOMIC DNA]</scope>
    <source>
        <strain evidence="5 6">DSM 22214</strain>
    </source>
</reference>
<dbReference type="Pfam" id="PF02563">
    <property type="entry name" value="Poly_export"/>
    <property type="match status" value="1"/>
</dbReference>
<proteinExistence type="predicted"/>
<name>A0A316DY89_9BACT</name>
<dbReference type="PROSITE" id="PS51257">
    <property type="entry name" value="PROKAR_LIPOPROTEIN"/>
    <property type="match status" value="1"/>
</dbReference>
<dbReference type="Pfam" id="PF10531">
    <property type="entry name" value="SLBB"/>
    <property type="match status" value="1"/>
</dbReference>
<gene>
    <name evidence="5" type="ORF">LV89_03463</name>
</gene>